<dbReference type="Proteomes" id="UP000015093">
    <property type="component" value="Segment"/>
</dbReference>
<gene>
    <name evidence="1" type="ORF">SHANETTE_83</name>
</gene>
<accession>S5MT93</accession>
<protein>
    <submittedName>
        <fullName evidence="1">Uncharacterized protein</fullName>
    </submittedName>
</protein>
<dbReference type="EMBL" id="KC595513">
    <property type="protein sequence ID" value="AGR46977.1"/>
    <property type="molecule type" value="Genomic_DNA"/>
</dbReference>
<dbReference type="KEGG" id="vg:26642426"/>
<evidence type="ECO:0000313" key="1">
    <source>
        <dbReference type="EMBL" id="AGR46977.1"/>
    </source>
</evidence>
<proteinExistence type="predicted"/>
<evidence type="ECO:0000313" key="2">
    <source>
        <dbReference type="Proteomes" id="UP000015093"/>
    </source>
</evidence>
<sequence length="25" mass="3121">MQERGFENLFLLSKNQKEWRDSHDL</sequence>
<keyword evidence="2" id="KW-1185">Reference proteome</keyword>
<name>S5MT93_9CAUD</name>
<reference evidence="1 2" key="1">
    <citation type="journal article" date="2014" name="Genome Announc.">
        <title>Genome Sequences of Three Novel Bacillus cereus Bacteriophages.</title>
        <authorList>
            <person name="Grose J.H."/>
            <person name="Jensen J.D."/>
            <person name="Merrill B.D."/>
            <person name="Fisher J.N."/>
            <person name="Burnett S.H."/>
            <person name="Breakwell D.P."/>
        </authorList>
    </citation>
    <scope>NUCLEOTIDE SEQUENCE [LARGE SCALE GENOMIC DNA]</scope>
</reference>
<dbReference type="GeneID" id="26642426"/>
<dbReference type="RefSeq" id="YP_009216078.1">
    <property type="nucleotide sequence ID" value="NC_028983.1"/>
</dbReference>
<organism evidence="1 2">
    <name type="scientific">Bacillus phage Shanette</name>
    <dbReference type="NCBI Taxonomy" id="1296656"/>
    <lineage>
        <taxon>Viruses</taxon>
        <taxon>Duplodnaviria</taxon>
        <taxon>Heunggongvirae</taxon>
        <taxon>Uroviricota</taxon>
        <taxon>Caudoviricetes</taxon>
        <taxon>Herelleviridae</taxon>
        <taxon>Spounavirinae</taxon>
        <taxon>Siminovitchvirus</taxon>
        <taxon>Siminovitchvirus shanette</taxon>
    </lineage>
</organism>